<dbReference type="Gene3D" id="1.20.120.1770">
    <property type="match status" value="1"/>
</dbReference>
<dbReference type="EMBL" id="AXCN02001095">
    <property type="status" value="NOT_ANNOTATED_CDS"/>
    <property type="molecule type" value="Genomic_DNA"/>
</dbReference>
<protein>
    <recommendedName>
        <fullName evidence="11">ascorbate ferrireductase (transmembrane)</fullName>
        <ecNumber evidence="11">7.2.1.3</ecNumber>
    </recommendedName>
</protein>
<keyword evidence="8 13" id="KW-1133">Transmembrane helix</keyword>
<dbReference type="CDD" id="cd08761">
    <property type="entry name" value="Cyt_b561_CYB561D2_like"/>
    <property type="match status" value="1"/>
</dbReference>
<keyword evidence="9" id="KW-0408">Iron</keyword>
<keyword evidence="7" id="KW-0249">Electron transport</keyword>
<dbReference type="PANTHER" id="PTHR15422">
    <property type="entry name" value="OS05G0565100 PROTEIN"/>
    <property type="match status" value="1"/>
</dbReference>
<feature type="transmembrane region" description="Helical" evidence="13">
    <location>
        <begin position="261"/>
        <end position="281"/>
    </location>
</feature>
<evidence type="ECO:0000256" key="7">
    <source>
        <dbReference type="ARBA" id="ARBA00022982"/>
    </source>
</evidence>
<keyword evidence="5 13" id="KW-0812">Transmembrane</keyword>
<evidence type="ECO:0000256" key="9">
    <source>
        <dbReference type="ARBA" id="ARBA00023004"/>
    </source>
</evidence>
<dbReference type="GO" id="GO:0140571">
    <property type="term" value="F:transmembrane ascorbate ferrireductase activity"/>
    <property type="evidence" value="ECO:0007669"/>
    <property type="project" value="UniProtKB-EC"/>
</dbReference>
<dbReference type="SMART" id="SM00665">
    <property type="entry name" value="B561"/>
    <property type="match status" value="1"/>
</dbReference>
<keyword evidence="16" id="KW-1185">Reference proteome</keyword>
<feature type="region of interest" description="Disordered" evidence="12">
    <location>
        <begin position="139"/>
        <end position="175"/>
    </location>
</feature>
<dbReference type="VEuPathDB" id="VectorBase:AFAF002884"/>
<feature type="transmembrane region" description="Helical" evidence="13">
    <location>
        <begin position="293"/>
        <end position="314"/>
    </location>
</feature>
<dbReference type="Proteomes" id="UP000075886">
    <property type="component" value="Unassembled WGS sequence"/>
</dbReference>
<evidence type="ECO:0000256" key="3">
    <source>
        <dbReference type="ARBA" id="ARBA00022448"/>
    </source>
</evidence>
<dbReference type="GO" id="GO:0016020">
    <property type="term" value="C:membrane"/>
    <property type="evidence" value="ECO:0007669"/>
    <property type="project" value="UniProtKB-SubCell"/>
</dbReference>
<dbReference type="PROSITE" id="PS50939">
    <property type="entry name" value="CYTOCHROME_B561"/>
    <property type="match status" value="1"/>
</dbReference>
<dbReference type="InterPro" id="IPR045150">
    <property type="entry name" value="CYB561D1/2"/>
</dbReference>
<dbReference type="InterPro" id="IPR006593">
    <property type="entry name" value="Cyt_b561/ferric_Rdtase_TM"/>
</dbReference>
<evidence type="ECO:0000256" key="2">
    <source>
        <dbReference type="ARBA" id="ARBA00004141"/>
    </source>
</evidence>
<dbReference type="GO" id="GO:0140575">
    <property type="term" value="F:transmembrane monodehydroascorbate reductase activity"/>
    <property type="evidence" value="ECO:0007669"/>
    <property type="project" value="InterPro"/>
</dbReference>
<sequence length="401" mass="44164">MSLSRGTHRRKQLRSMSIVAQHPSDLFLTISFSAVTLLCFVYQSFVSNLLSAEMTTTYGSISITLCDSKRESDFFETLQNNNDEPNSFGGGSSHEIRQEAHASDSYRTGDVHIHASMGGEDPADGLNSAENEQLFADYRDDDGDAENKGSSEETSVTNGGSMERSKRNGTGRIVNNRANERNATLSRRLVLANVFINSLMFGVAGYITYHCFNKAMVLFSWHPAFMSTGYLILMSQAVLTMSGANIFTYRCHHRTKVFLHWLLQAVAGVLITIASVCIFLNKIRLGKPHFQTLHGIFGLVTVCLTLVSIAGGVTTKYAFQLRNYLRPIYSKLAHGIAGTVVYLLGVTTISLGVYSRWFQEDNDASVRLTLVIAIGTVALFVVVAPIVNTVERIKTAARTTL</sequence>
<keyword evidence="6" id="KW-0479">Metal-binding</keyword>
<feature type="transmembrane region" description="Helical" evidence="13">
    <location>
        <begin position="26"/>
        <end position="45"/>
    </location>
</feature>
<evidence type="ECO:0000313" key="16">
    <source>
        <dbReference type="Proteomes" id="UP000075886"/>
    </source>
</evidence>
<reference evidence="15" key="2">
    <citation type="submission" date="2020-05" db="UniProtKB">
        <authorList>
            <consortium name="EnsemblMetazoa"/>
        </authorList>
    </citation>
    <scope>IDENTIFICATION</scope>
    <source>
        <strain evidence="15">FAR1</strain>
    </source>
</reference>
<comment type="cofactor">
    <cofactor evidence="1">
        <name>heme b</name>
        <dbReference type="ChEBI" id="CHEBI:60344"/>
    </cofactor>
</comment>
<feature type="transmembrane region" description="Helical" evidence="13">
    <location>
        <begin position="229"/>
        <end position="249"/>
    </location>
</feature>
<evidence type="ECO:0000256" key="13">
    <source>
        <dbReference type="SAM" id="Phobius"/>
    </source>
</evidence>
<feature type="domain" description="Cytochrome b561" evidence="14">
    <location>
        <begin position="183"/>
        <end position="390"/>
    </location>
</feature>
<evidence type="ECO:0000256" key="11">
    <source>
        <dbReference type="ARBA" id="ARBA00024225"/>
    </source>
</evidence>
<keyword evidence="3" id="KW-0813">Transport</keyword>
<feature type="transmembrane region" description="Helical" evidence="13">
    <location>
        <begin position="335"/>
        <end position="354"/>
    </location>
</feature>
<dbReference type="EnsemblMetazoa" id="AFAF002884-RA">
    <property type="protein sequence ID" value="AFAF002884-PA"/>
    <property type="gene ID" value="AFAF002884"/>
</dbReference>
<evidence type="ECO:0000256" key="5">
    <source>
        <dbReference type="ARBA" id="ARBA00022692"/>
    </source>
</evidence>
<evidence type="ECO:0000256" key="10">
    <source>
        <dbReference type="ARBA" id="ARBA00023136"/>
    </source>
</evidence>
<dbReference type="Pfam" id="PF03188">
    <property type="entry name" value="Cytochrom_B561"/>
    <property type="match status" value="1"/>
</dbReference>
<accession>A0A182Q4G1</accession>
<comment type="subcellular location">
    <subcellularLocation>
        <location evidence="2">Membrane</location>
        <topology evidence="2">Multi-pass membrane protein</topology>
    </subcellularLocation>
</comment>
<feature type="compositionally biased region" description="Basic and acidic residues" evidence="12">
    <location>
        <begin position="94"/>
        <end position="105"/>
    </location>
</feature>
<organism evidence="15 16">
    <name type="scientific">Anopheles farauti</name>
    <dbReference type="NCBI Taxonomy" id="69004"/>
    <lineage>
        <taxon>Eukaryota</taxon>
        <taxon>Metazoa</taxon>
        <taxon>Ecdysozoa</taxon>
        <taxon>Arthropoda</taxon>
        <taxon>Hexapoda</taxon>
        <taxon>Insecta</taxon>
        <taxon>Pterygota</taxon>
        <taxon>Neoptera</taxon>
        <taxon>Endopterygota</taxon>
        <taxon>Diptera</taxon>
        <taxon>Nematocera</taxon>
        <taxon>Culicoidea</taxon>
        <taxon>Culicidae</taxon>
        <taxon>Anophelinae</taxon>
        <taxon>Anopheles</taxon>
    </lineage>
</organism>
<evidence type="ECO:0000256" key="1">
    <source>
        <dbReference type="ARBA" id="ARBA00001970"/>
    </source>
</evidence>
<dbReference type="GO" id="GO:0046872">
    <property type="term" value="F:metal ion binding"/>
    <property type="evidence" value="ECO:0007669"/>
    <property type="project" value="UniProtKB-KW"/>
</dbReference>
<keyword evidence="4" id="KW-0349">Heme</keyword>
<reference evidence="16" key="1">
    <citation type="submission" date="2014-01" db="EMBL/GenBank/DDBJ databases">
        <title>The Genome Sequence of Anopheles farauti FAR1 (V2).</title>
        <authorList>
            <consortium name="The Broad Institute Genomics Platform"/>
            <person name="Neafsey D.E."/>
            <person name="Besansky N."/>
            <person name="Howell P."/>
            <person name="Walton C."/>
            <person name="Young S.K."/>
            <person name="Zeng Q."/>
            <person name="Gargeya S."/>
            <person name="Fitzgerald M."/>
            <person name="Haas B."/>
            <person name="Abouelleil A."/>
            <person name="Allen A.W."/>
            <person name="Alvarado L."/>
            <person name="Arachchi H.M."/>
            <person name="Berlin A.M."/>
            <person name="Chapman S.B."/>
            <person name="Gainer-Dewar J."/>
            <person name="Goldberg J."/>
            <person name="Griggs A."/>
            <person name="Gujja S."/>
            <person name="Hansen M."/>
            <person name="Howarth C."/>
            <person name="Imamovic A."/>
            <person name="Ireland A."/>
            <person name="Larimer J."/>
            <person name="McCowan C."/>
            <person name="Murphy C."/>
            <person name="Pearson M."/>
            <person name="Poon T.W."/>
            <person name="Priest M."/>
            <person name="Roberts A."/>
            <person name="Saif S."/>
            <person name="Shea T."/>
            <person name="Sisk P."/>
            <person name="Sykes S."/>
            <person name="Wortman J."/>
            <person name="Nusbaum C."/>
            <person name="Birren B."/>
        </authorList>
    </citation>
    <scope>NUCLEOTIDE SEQUENCE [LARGE SCALE GENOMIC DNA]</scope>
    <source>
        <strain evidence="16">FAR1</strain>
    </source>
</reference>
<feature type="region of interest" description="Disordered" evidence="12">
    <location>
        <begin position="78"/>
        <end position="105"/>
    </location>
</feature>
<evidence type="ECO:0000256" key="8">
    <source>
        <dbReference type="ARBA" id="ARBA00022989"/>
    </source>
</evidence>
<dbReference type="AlphaFoldDB" id="A0A182Q4G1"/>
<keyword evidence="10 13" id="KW-0472">Membrane</keyword>
<name>A0A182Q4G1_9DIPT</name>
<feature type="transmembrane region" description="Helical" evidence="13">
    <location>
        <begin position="189"/>
        <end position="209"/>
    </location>
</feature>
<feature type="transmembrane region" description="Helical" evidence="13">
    <location>
        <begin position="366"/>
        <end position="388"/>
    </location>
</feature>
<dbReference type="EC" id="7.2.1.3" evidence="11"/>
<dbReference type="PANTHER" id="PTHR15422:SF45">
    <property type="entry name" value="CYTOCHROME B561 DOMAIN-CONTAINING PROTEIN"/>
    <property type="match status" value="1"/>
</dbReference>
<proteinExistence type="predicted"/>
<evidence type="ECO:0000313" key="15">
    <source>
        <dbReference type="EnsemblMetazoa" id="AFAF002884-PA"/>
    </source>
</evidence>
<evidence type="ECO:0000256" key="4">
    <source>
        <dbReference type="ARBA" id="ARBA00022617"/>
    </source>
</evidence>
<evidence type="ECO:0000259" key="14">
    <source>
        <dbReference type="PROSITE" id="PS50939"/>
    </source>
</evidence>
<evidence type="ECO:0000256" key="6">
    <source>
        <dbReference type="ARBA" id="ARBA00022723"/>
    </source>
</evidence>
<evidence type="ECO:0000256" key="12">
    <source>
        <dbReference type="SAM" id="MobiDB-lite"/>
    </source>
</evidence>
<dbReference type="STRING" id="69004.A0A182Q4G1"/>